<dbReference type="RefSeq" id="WP_273990537.1">
    <property type="nucleotide sequence ID" value="NZ_BAABQT010000009.1"/>
</dbReference>
<feature type="compositionally biased region" description="Acidic residues" evidence="1">
    <location>
        <begin position="210"/>
        <end position="225"/>
    </location>
</feature>
<accession>A0ABY7V7B0</accession>
<evidence type="ECO:0000313" key="2">
    <source>
        <dbReference type="EMBL" id="WDA59872.1"/>
    </source>
</evidence>
<dbReference type="Proteomes" id="UP001217044">
    <property type="component" value="Chromosome"/>
</dbReference>
<proteinExistence type="predicted"/>
<sequence length="225" mass="24458">MSRSKTGRTLNTLIRLGRALTDTDPTDTRDPVQAASSVLRGPVDSAAERLRAAGTEARTRLGERADARLERLITERRAGQDTRPDPEALAVLARRRAEREARVARIRARETLLALAQTPAQRQVLSAVVDATPWAGGAPDTELRYTALLDRLAPRGDAATEMGVHRALWTLAERRVLSVSPHGLIRAEPLRAPLALPSSERAISERDSGEPDSSEPDSSEPDSID</sequence>
<protein>
    <submittedName>
        <fullName evidence="2">Uncharacterized protein</fullName>
    </submittedName>
</protein>
<feature type="region of interest" description="Disordered" evidence="1">
    <location>
        <begin position="196"/>
        <end position="225"/>
    </location>
</feature>
<evidence type="ECO:0000256" key="1">
    <source>
        <dbReference type="SAM" id="MobiDB-lite"/>
    </source>
</evidence>
<evidence type="ECO:0000313" key="3">
    <source>
        <dbReference type="Proteomes" id="UP001217044"/>
    </source>
</evidence>
<reference evidence="2 3" key="1">
    <citation type="submission" date="2022-12" db="EMBL/GenBank/DDBJ databases">
        <title>Genome Sequence of Deinococcus aquaticus Type Strain PB314.</title>
        <authorList>
            <person name="Albert C."/>
            <person name="Hill J."/>
            <person name="Boren L."/>
            <person name="Scholz-Ng S."/>
            <person name="Fatema N."/>
            <person name="Grosso R."/>
            <person name="Soboslay E."/>
            <person name="Tuohy J."/>
        </authorList>
    </citation>
    <scope>NUCLEOTIDE SEQUENCE [LARGE SCALE GENOMIC DNA]</scope>
    <source>
        <strain evidence="2 3">PB-314</strain>
    </source>
</reference>
<organism evidence="2 3">
    <name type="scientific">Deinococcus aquaticus</name>
    <dbReference type="NCBI Taxonomy" id="328692"/>
    <lineage>
        <taxon>Bacteria</taxon>
        <taxon>Thermotogati</taxon>
        <taxon>Deinococcota</taxon>
        <taxon>Deinococci</taxon>
        <taxon>Deinococcales</taxon>
        <taxon>Deinococcaceae</taxon>
        <taxon>Deinococcus</taxon>
    </lineage>
</organism>
<keyword evidence="3" id="KW-1185">Reference proteome</keyword>
<dbReference type="EMBL" id="CP115165">
    <property type="protein sequence ID" value="WDA59872.1"/>
    <property type="molecule type" value="Genomic_DNA"/>
</dbReference>
<gene>
    <name evidence="2" type="ORF">M8445_06635</name>
</gene>
<name>A0ABY7V7B0_9DEIO</name>